<dbReference type="KEGG" id="tput:QJT81_13190"/>
<evidence type="ECO:0000313" key="1">
    <source>
        <dbReference type="EMBL" id="WGZ92792.1"/>
    </source>
</evidence>
<proteinExistence type="predicted"/>
<organism evidence="1">
    <name type="scientific">Candidatus Thiothrix putei</name>
    <dbReference type="NCBI Taxonomy" id="3080811"/>
    <lineage>
        <taxon>Bacteria</taxon>
        <taxon>Pseudomonadati</taxon>
        <taxon>Pseudomonadota</taxon>
        <taxon>Gammaproteobacteria</taxon>
        <taxon>Thiotrichales</taxon>
        <taxon>Thiotrichaceae</taxon>
        <taxon>Thiothrix</taxon>
    </lineage>
</organism>
<gene>
    <name evidence="1" type="ORF">QJT81_13190</name>
</gene>
<dbReference type="AlphaFoldDB" id="A0AA95KMF4"/>
<protein>
    <submittedName>
        <fullName evidence="1">Uncharacterized protein</fullName>
    </submittedName>
</protein>
<dbReference type="EMBL" id="CP124756">
    <property type="protein sequence ID" value="WGZ92792.1"/>
    <property type="molecule type" value="Genomic_DNA"/>
</dbReference>
<reference evidence="1" key="2">
    <citation type="submission" date="2023-04" db="EMBL/GenBank/DDBJ databases">
        <authorList>
            <person name="Beletskiy A.V."/>
            <person name="Mardanov A.V."/>
            <person name="Ravin N.V."/>
        </authorList>
    </citation>
    <scope>NUCLEOTIDE SEQUENCE</scope>
    <source>
        <strain evidence="1">GKL-02</strain>
    </source>
</reference>
<dbReference type="Proteomes" id="UP001301326">
    <property type="component" value="Chromosome"/>
</dbReference>
<name>A0AA95KMF4_9GAMM</name>
<accession>A0AA95KMF4</accession>
<sequence>MNSVFQRVKQAASAIQTAKTIAAVVSQSPVIPIPQQALNLVLPYLYKDIPEVQSMQLSIHDGYFCAEIRVKKWLEVETTLRFEIVSAKLTADEQYIQLRQMEKTSLYSDSFIGKIALAIVEAIFFSLVKTDPVHYAANKQDGIAVQDGIYDINLGQLGLKDWLAQHPKTETFLKFGGIGEIRCVEGAFQAVPVLDLSVPSQYLTKFTSQFVTTQSPKKSATLSV</sequence>
<reference evidence="1" key="1">
    <citation type="journal article" date="2023" name="Int. J. Mol. Sci.">
        <title>Metagenomics Revealed a New Genus 'Candidatus Thiocaldithrix dubininis' gen. nov., sp. nov. and a New Species 'Candidatus Thiothrix putei' sp. nov. in the Family Thiotrichaceae, Some Members of Which Have Traits of Both Na+- and H+-Motive Energetics.</title>
        <authorList>
            <person name="Ravin N.V."/>
            <person name="Muntyan M.S."/>
            <person name="Smolyakov D.D."/>
            <person name="Rudenko T.S."/>
            <person name="Beletsky A.V."/>
            <person name="Mardanov A.V."/>
            <person name="Grabovich M.Y."/>
        </authorList>
    </citation>
    <scope>NUCLEOTIDE SEQUENCE</scope>
    <source>
        <strain evidence="1">GKL-02</strain>
    </source>
</reference>